<proteinExistence type="predicted"/>
<dbReference type="EMBL" id="AWUE01016270">
    <property type="protein sequence ID" value="OMO93370.1"/>
    <property type="molecule type" value="Genomic_DNA"/>
</dbReference>
<dbReference type="Proteomes" id="UP000187203">
    <property type="component" value="Unassembled WGS sequence"/>
</dbReference>
<dbReference type="AlphaFoldDB" id="A0A1R3JEX1"/>
<accession>A0A1R3JEX1</accession>
<organism evidence="2 3">
    <name type="scientific">Corchorus olitorius</name>
    <dbReference type="NCBI Taxonomy" id="93759"/>
    <lineage>
        <taxon>Eukaryota</taxon>
        <taxon>Viridiplantae</taxon>
        <taxon>Streptophyta</taxon>
        <taxon>Embryophyta</taxon>
        <taxon>Tracheophyta</taxon>
        <taxon>Spermatophyta</taxon>
        <taxon>Magnoliopsida</taxon>
        <taxon>eudicotyledons</taxon>
        <taxon>Gunneridae</taxon>
        <taxon>Pentapetalae</taxon>
        <taxon>rosids</taxon>
        <taxon>malvids</taxon>
        <taxon>Malvales</taxon>
        <taxon>Malvaceae</taxon>
        <taxon>Grewioideae</taxon>
        <taxon>Apeibeae</taxon>
        <taxon>Corchorus</taxon>
    </lineage>
</organism>
<protein>
    <submittedName>
        <fullName evidence="2">Uncharacterized protein</fullName>
    </submittedName>
</protein>
<comment type="caution">
    <text evidence="2">The sequence shown here is derived from an EMBL/GenBank/DDBJ whole genome shotgun (WGS) entry which is preliminary data.</text>
</comment>
<feature type="compositionally biased region" description="Basic and acidic residues" evidence="1">
    <location>
        <begin position="22"/>
        <end position="36"/>
    </location>
</feature>
<feature type="region of interest" description="Disordered" evidence="1">
    <location>
        <begin position="1"/>
        <end position="36"/>
    </location>
</feature>
<keyword evidence="3" id="KW-1185">Reference proteome</keyword>
<reference evidence="3" key="1">
    <citation type="submission" date="2013-09" db="EMBL/GenBank/DDBJ databases">
        <title>Corchorus olitorius genome sequencing.</title>
        <authorList>
            <person name="Alam M."/>
            <person name="Haque M.S."/>
            <person name="Islam M.S."/>
            <person name="Emdad E.M."/>
            <person name="Islam M.M."/>
            <person name="Ahmed B."/>
            <person name="Halim A."/>
            <person name="Hossen Q.M.M."/>
            <person name="Hossain M.Z."/>
            <person name="Ahmed R."/>
            <person name="Khan M.M."/>
            <person name="Islam R."/>
            <person name="Rashid M.M."/>
            <person name="Khan S.A."/>
            <person name="Rahman M.S."/>
            <person name="Alam M."/>
            <person name="Yahiya A.S."/>
            <person name="Khan M.S."/>
            <person name="Azam M.S."/>
            <person name="Haque T."/>
            <person name="Lashkar M.Z.H."/>
            <person name="Akhand A.I."/>
            <person name="Morshed G."/>
            <person name="Roy S."/>
            <person name="Uddin K.S."/>
            <person name="Rabeya T."/>
            <person name="Hossain A.S."/>
            <person name="Chowdhury A."/>
            <person name="Snigdha A.R."/>
            <person name="Mortoza M.S."/>
            <person name="Matin S.A."/>
            <person name="Hoque S.M.E."/>
            <person name="Islam M.K."/>
            <person name="Roy D.K."/>
            <person name="Haider R."/>
            <person name="Moosa M.M."/>
            <person name="Elias S.M."/>
            <person name="Hasan A.M."/>
            <person name="Jahan S."/>
            <person name="Shafiuddin M."/>
            <person name="Mahmood N."/>
            <person name="Shommy N.S."/>
        </authorList>
    </citation>
    <scope>NUCLEOTIDE SEQUENCE [LARGE SCALE GENOMIC DNA]</scope>
    <source>
        <strain evidence="3">cv. O-4</strain>
    </source>
</reference>
<gene>
    <name evidence="2" type="ORF">COLO4_16951</name>
</gene>
<sequence>MARVNKTRQQTERGTSLSVRVDATDRPPRNRADRRR</sequence>
<evidence type="ECO:0000313" key="2">
    <source>
        <dbReference type="EMBL" id="OMO93370.1"/>
    </source>
</evidence>
<evidence type="ECO:0000256" key="1">
    <source>
        <dbReference type="SAM" id="MobiDB-lite"/>
    </source>
</evidence>
<evidence type="ECO:0000313" key="3">
    <source>
        <dbReference type="Proteomes" id="UP000187203"/>
    </source>
</evidence>
<name>A0A1R3JEX1_9ROSI</name>